<feature type="transmembrane region" description="Helical" evidence="6">
    <location>
        <begin position="1048"/>
        <end position="1069"/>
    </location>
</feature>
<feature type="transmembrane region" description="Helical" evidence="6">
    <location>
        <begin position="1009"/>
        <end position="1036"/>
    </location>
</feature>
<proteinExistence type="predicted"/>
<evidence type="ECO:0000256" key="2">
    <source>
        <dbReference type="ARBA" id="ARBA00022448"/>
    </source>
</evidence>
<keyword evidence="9" id="KW-1185">Reference proteome</keyword>
<dbReference type="EMBL" id="JAQMWT010000177">
    <property type="protein sequence ID" value="KAJ8608262.1"/>
    <property type="molecule type" value="Genomic_DNA"/>
</dbReference>
<comment type="subcellular location">
    <subcellularLocation>
        <location evidence="1">Membrane</location>
        <topology evidence="1">Multi-pass membrane protein</topology>
    </subcellularLocation>
</comment>
<accession>A0AAD7XRV4</accession>
<dbReference type="PANTHER" id="PTHR48041:SF139">
    <property type="entry name" value="PROTEIN SCARLET"/>
    <property type="match status" value="1"/>
</dbReference>
<dbReference type="InterPro" id="IPR027417">
    <property type="entry name" value="P-loop_NTPase"/>
</dbReference>
<evidence type="ECO:0000256" key="3">
    <source>
        <dbReference type="ARBA" id="ARBA00022692"/>
    </source>
</evidence>
<feature type="domain" description="ABC transporter" evidence="7">
    <location>
        <begin position="603"/>
        <end position="849"/>
    </location>
</feature>
<dbReference type="Gene3D" id="3.40.50.300">
    <property type="entry name" value="P-loop containing nucleotide triphosphate hydrolases"/>
    <property type="match status" value="2"/>
</dbReference>
<dbReference type="GO" id="GO:0140359">
    <property type="term" value="F:ABC-type transporter activity"/>
    <property type="evidence" value="ECO:0007669"/>
    <property type="project" value="InterPro"/>
</dbReference>
<sequence>MMVSKKKKQALREESRFSPTYLQCFDLSYRVRVGAERVLRDINVTFEPDKATAVVGPSSSNASLFLHVVLGRCSGLRTGDVLVNGAARSVVELGKLVALMPRDATLFSELTVKQSIYYAAMLRSPSTFNKLARFARADVVIERFGLARVQHQRIGDDKNPGLSTGQRKRVLASIECLSLRPIFFASEPTDGLDSAGAKAVVDACVVASTMQGQTVVVTLQQPSSALLGAFHRVLLLAPGGAVVFHGPPDTLWGYLSQWTTPSSSLSSNVADFALEVLWKEEPGSSWEERWLASDERAKALCRQERVIATLMDEDAKPRKKGMIATTITTENKVFKPLSGWARYRMLLLRSTHVWIANNSLGLLSYKVFVAASLLTSLGVIAVSRSPSRFKDVARFYAIVTFYVAITPATLATPSELKVVKAELGGGAYSFKPYWLAKVTLLLLHAVLLALLSMGMFYVVFGKNVTSVRSLEGFAALVLHFATSTMMGTCIGAVVPIAVGMQLVAFLVVVGLITTTGRPPRASFESRTQQYPDVASSWVLEVIEDIRRRRGRDALAAAWLSSTDNSERNGNDDSFFFGLSFALQVAQLVGTHYGAEKRSDLVEITTHDLSFWHASTASEPGNAALRSLSVTFNVATTNVLVGPSGSGATTLLSVLGGSAAGTLQGSVRVNGTPVDQRRLRLVASFTPQDARLVSDLTVHELLSYRAWLQCPRHWSPAQRAARVVEVMEMLPGVDEVGTCRVGSLDHATIAPSLRRLVSLGMDMFADRPVVLVDSPTLGLDAGEALAVLEVIVASSRAERRTLVCSLCQPSGAMMRRFDRLVAMARGRVAYSGSPDLLPAFFERCGTPFPLKEDTGAGAVDYATHILDATDYSSDMWANKWELFLRIDSHTSKQQLPSTNLCALEEARFSSFEKLTATGPEQYAFLTVHVLDLFVRSAEFGAVLCSCVAATILTGIAFDDHTTAARSLRFGSVLASLIPTFSVFGVAITATVTCRQVATRELCGGVCSLGALWLAFSTVITIIAISLALLTTLLWWSMLDLPLDLWRVCWTALSSGLCAASCAMLVAIIGVCSSTELAAAQATVLVWALVVLESVLIVLDKPRSHLGWIVYAVPSTYSSSNVLFCSFKSRLKNSRKRVLEDDDLLLRSFTLRQNAAILCCFLVAAATLGYACAQRAFNTRCREETKPAA</sequence>
<keyword evidence="5 6" id="KW-0472">Membrane</keyword>
<feature type="transmembrane region" description="Helical" evidence="6">
    <location>
        <begin position="434"/>
        <end position="460"/>
    </location>
</feature>
<dbReference type="InterPro" id="IPR013525">
    <property type="entry name" value="ABC2_TM"/>
</dbReference>
<feature type="transmembrane region" description="Helical" evidence="6">
    <location>
        <begin position="938"/>
        <end position="956"/>
    </location>
</feature>
<dbReference type="GO" id="GO:0016020">
    <property type="term" value="C:membrane"/>
    <property type="evidence" value="ECO:0007669"/>
    <property type="project" value="UniProtKB-SubCell"/>
</dbReference>
<keyword evidence="4 6" id="KW-1133">Transmembrane helix</keyword>
<reference evidence="8" key="1">
    <citation type="submission" date="2023-01" db="EMBL/GenBank/DDBJ databases">
        <title>Metagenome sequencing of chrysophaentin producing Chrysophaeum taylorii.</title>
        <authorList>
            <person name="Davison J."/>
            <person name="Bewley C."/>
        </authorList>
    </citation>
    <scope>NUCLEOTIDE SEQUENCE</scope>
    <source>
        <strain evidence="8">NIES-1699</strain>
    </source>
</reference>
<dbReference type="SUPFAM" id="SSF52540">
    <property type="entry name" value="P-loop containing nucleoside triphosphate hydrolases"/>
    <property type="match status" value="2"/>
</dbReference>
<feature type="transmembrane region" description="Helical" evidence="6">
    <location>
        <begin position="363"/>
        <end position="383"/>
    </location>
</feature>
<evidence type="ECO:0000313" key="9">
    <source>
        <dbReference type="Proteomes" id="UP001230188"/>
    </source>
</evidence>
<comment type="caution">
    <text evidence="8">The sequence shown here is derived from an EMBL/GenBank/DDBJ whole genome shotgun (WGS) entry which is preliminary data.</text>
</comment>
<feature type="transmembrane region" description="Helical" evidence="6">
    <location>
        <begin position="1153"/>
        <end position="1175"/>
    </location>
</feature>
<dbReference type="Pfam" id="PF01061">
    <property type="entry name" value="ABC2_membrane"/>
    <property type="match status" value="2"/>
</dbReference>
<name>A0AAD7XRV4_9STRA</name>
<keyword evidence="3 6" id="KW-0812">Transmembrane</keyword>
<evidence type="ECO:0000256" key="6">
    <source>
        <dbReference type="SAM" id="Phobius"/>
    </source>
</evidence>
<feature type="transmembrane region" description="Helical" evidence="6">
    <location>
        <begin position="1076"/>
        <end position="1097"/>
    </location>
</feature>
<dbReference type="InterPro" id="IPR003439">
    <property type="entry name" value="ABC_transporter-like_ATP-bd"/>
</dbReference>
<evidence type="ECO:0000256" key="4">
    <source>
        <dbReference type="ARBA" id="ARBA00022989"/>
    </source>
</evidence>
<dbReference type="Pfam" id="PF00005">
    <property type="entry name" value="ABC_tran"/>
    <property type="match status" value="2"/>
</dbReference>
<keyword evidence="2" id="KW-0813">Transport</keyword>
<gene>
    <name evidence="8" type="ORF">CTAYLR_007290</name>
</gene>
<feature type="transmembrane region" description="Helical" evidence="6">
    <location>
        <begin position="395"/>
        <end position="414"/>
    </location>
</feature>
<dbReference type="PANTHER" id="PTHR48041">
    <property type="entry name" value="ABC TRANSPORTER G FAMILY MEMBER 28"/>
    <property type="match status" value="1"/>
</dbReference>
<feature type="transmembrane region" description="Helical" evidence="6">
    <location>
        <begin position="968"/>
        <end position="988"/>
    </location>
</feature>
<dbReference type="GO" id="GO:0005524">
    <property type="term" value="F:ATP binding"/>
    <property type="evidence" value="ECO:0007669"/>
    <property type="project" value="InterPro"/>
</dbReference>
<evidence type="ECO:0000313" key="8">
    <source>
        <dbReference type="EMBL" id="KAJ8608262.1"/>
    </source>
</evidence>
<feature type="domain" description="ABC transporter" evidence="7">
    <location>
        <begin position="22"/>
        <end position="263"/>
    </location>
</feature>
<dbReference type="InterPro" id="IPR050352">
    <property type="entry name" value="ABCG_transporters"/>
</dbReference>
<evidence type="ECO:0000259" key="7">
    <source>
        <dbReference type="PROSITE" id="PS50893"/>
    </source>
</evidence>
<dbReference type="AlphaFoldDB" id="A0AAD7XRV4"/>
<evidence type="ECO:0000256" key="1">
    <source>
        <dbReference type="ARBA" id="ARBA00004141"/>
    </source>
</evidence>
<dbReference type="Proteomes" id="UP001230188">
    <property type="component" value="Unassembled WGS sequence"/>
</dbReference>
<organism evidence="8 9">
    <name type="scientific">Chrysophaeum taylorii</name>
    <dbReference type="NCBI Taxonomy" id="2483200"/>
    <lineage>
        <taxon>Eukaryota</taxon>
        <taxon>Sar</taxon>
        <taxon>Stramenopiles</taxon>
        <taxon>Ochrophyta</taxon>
        <taxon>Pelagophyceae</taxon>
        <taxon>Pelagomonadales</taxon>
        <taxon>Pelagomonadaceae</taxon>
        <taxon>Chrysophaeum</taxon>
    </lineage>
</organism>
<feature type="transmembrane region" description="Helical" evidence="6">
    <location>
        <begin position="499"/>
        <end position="516"/>
    </location>
</feature>
<dbReference type="GO" id="GO:0016887">
    <property type="term" value="F:ATP hydrolysis activity"/>
    <property type="evidence" value="ECO:0007669"/>
    <property type="project" value="InterPro"/>
</dbReference>
<dbReference type="PROSITE" id="PS50893">
    <property type="entry name" value="ABC_TRANSPORTER_2"/>
    <property type="match status" value="2"/>
</dbReference>
<evidence type="ECO:0000256" key="5">
    <source>
        <dbReference type="ARBA" id="ARBA00023136"/>
    </source>
</evidence>
<protein>
    <recommendedName>
        <fullName evidence="7">ABC transporter domain-containing protein</fullName>
    </recommendedName>
</protein>